<evidence type="ECO:0000256" key="1">
    <source>
        <dbReference type="SAM" id="MobiDB-lite"/>
    </source>
</evidence>
<dbReference type="GeneID" id="97346105"/>
<feature type="region of interest" description="Disordered" evidence="1">
    <location>
        <begin position="18"/>
        <end position="62"/>
    </location>
</feature>
<accession>A0ABS4V1I2</accession>
<comment type="caution">
    <text evidence="2">The sequence shown here is derived from an EMBL/GenBank/DDBJ whole genome shotgun (WGS) entry which is preliminary data.</text>
</comment>
<dbReference type="RefSeq" id="WP_056792425.1">
    <property type="nucleotide sequence ID" value="NZ_BMWJ01000002.1"/>
</dbReference>
<dbReference type="EMBL" id="JAGINS010000001">
    <property type="protein sequence ID" value="MBP2357772.1"/>
    <property type="molecule type" value="Genomic_DNA"/>
</dbReference>
<sequence>MGTAAPEAFEGALVVASHDLPLPRSPGTTRRSLPDADGLRAIDPVELPETPATPVERRTGEA</sequence>
<dbReference type="Proteomes" id="UP001519311">
    <property type="component" value="Unassembled WGS sequence"/>
</dbReference>
<keyword evidence="3" id="KW-1185">Reference proteome</keyword>
<reference evidence="2 3" key="1">
    <citation type="submission" date="2021-03" db="EMBL/GenBank/DDBJ databases">
        <title>Sequencing the genomes of 1000 actinobacteria strains.</title>
        <authorList>
            <person name="Klenk H.-P."/>
        </authorList>
    </citation>
    <scope>NUCLEOTIDE SEQUENCE [LARGE SCALE GENOMIC DNA]</scope>
    <source>
        <strain evidence="2 3">DSM 40843</strain>
    </source>
</reference>
<evidence type="ECO:0000313" key="2">
    <source>
        <dbReference type="EMBL" id="MBP2357772.1"/>
    </source>
</evidence>
<proteinExistence type="predicted"/>
<name>A0ABS4V1I2_9ACTN</name>
<protein>
    <submittedName>
        <fullName evidence="2">Uncharacterized protein</fullName>
    </submittedName>
</protein>
<gene>
    <name evidence="2" type="ORF">JOF59_000172</name>
</gene>
<organism evidence="2 3">
    <name type="scientific">Streptomyces clavifer</name>
    <dbReference type="NCBI Taxonomy" id="68188"/>
    <lineage>
        <taxon>Bacteria</taxon>
        <taxon>Bacillati</taxon>
        <taxon>Actinomycetota</taxon>
        <taxon>Actinomycetes</taxon>
        <taxon>Kitasatosporales</taxon>
        <taxon>Streptomycetaceae</taxon>
        <taxon>Streptomyces</taxon>
    </lineage>
</organism>
<evidence type="ECO:0000313" key="3">
    <source>
        <dbReference type="Proteomes" id="UP001519311"/>
    </source>
</evidence>